<evidence type="ECO:0000313" key="2">
    <source>
        <dbReference type="Proteomes" id="UP001595990"/>
    </source>
</evidence>
<dbReference type="Proteomes" id="UP001595990">
    <property type="component" value="Unassembled WGS sequence"/>
</dbReference>
<evidence type="ECO:0000313" key="1">
    <source>
        <dbReference type="EMBL" id="MFC4516418.1"/>
    </source>
</evidence>
<gene>
    <name evidence="1" type="ORF">ACFPEN_26240</name>
</gene>
<keyword evidence="2" id="KW-1185">Reference proteome</keyword>
<organism evidence="1 2">
    <name type="scientific">Streptomyces ehimensis</name>
    <dbReference type="NCBI Taxonomy" id="68195"/>
    <lineage>
        <taxon>Bacteria</taxon>
        <taxon>Bacillati</taxon>
        <taxon>Actinomycetota</taxon>
        <taxon>Actinomycetes</taxon>
        <taxon>Kitasatosporales</taxon>
        <taxon>Streptomycetaceae</taxon>
        <taxon>Streptomyces</taxon>
    </lineage>
</organism>
<dbReference type="RefSeq" id="WP_411951694.1">
    <property type="nucleotide sequence ID" value="NZ_JBHSFS010000013.1"/>
</dbReference>
<protein>
    <submittedName>
        <fullName evidence="1">Uncharacterized protein</fullName>
    </submittedName>
</protein>
<comment type="caution">
    <text evidence="1">The sequence shown here is derived from an EMBL/GenBank/DDBJ whole genome shotgun (WGS) entry which is preliminary data.</text>
</comment>
<proteinExistence type="predicted"/>
<dbReference type="EMBL" id="JBHSFS010000013">
    <property type="protein sequence ID" value="MFC4516418.1"/>
    <property type="molecule type" value="Genomic_DNA"/>
</dbReference>
<sequence>MSKFGSLAQICVENPGALLGREDAQAESELDAADFAKANRALTDLGYVMLPEELLEHDYDGPSKLPSHAQRPSWWHRFCGTFG</sequence>
<accession>A0ABV9BR53</accession>
<name>A0ABV9BR53_9ACTN</name>
<reference evidence="2" key="1">
    <citation type="journal article" date="2019" name="Int. J. Syst. Evol. Microbiol.">
        <title>The Global Catalogue of Microorganisms (GCM) 10K type strain sequencing project: providing services to taxonomists for standard genome sequencing and annotation.</title>
        <authorList>
            <consortium name="The Broad Institute Genomics Platform"/>
            <consortium name="The Broad Institute Genome Sequencing Center for Infectious Disease"/>
            <person name="Wu L."/>
            <person name="Ma J."/>
        </authorList>
    </citation>
    <scope>NUCLEOTIDE SEQUENCE [LARGE SCALE GENOMIC DNA]</scope>
    <source>
        <strain evidence="2">CECT 8064</strain>
    </source>
</reference>